<name>A0A8J4FMA5_9CHLO</name>
<protein>
    <submittedName>
        <fullName evidence="2">Uncharacterized protein</fullName>
    </submittedName>
</protein>
<gene>
    <name evidence="2" type="ORF">Vretifemale_10112</name>
</gene>
<keyword evidence="3" id="KW-1185">Reference proteome</keyword>
<sequence length="121" mass="13109">MNTCVLLHEGWSGSGMLSEGGLLLSPEPDKSGRSRLALFRTAAANAQQIICNLDAINGGPIGSHNLFSRPQRRCEAFDQQHHQSNQEPHADNSGRQQATTCPRRCAAMVVASARQTRTSQP</sequence>
<dbReference type="Proteomes" id="UP000747110">
    <property type="component" value="Unassembled WGS sequence"/>
</dbReference>
<evidence type="ECO:0000313" key="2">
    <source>
        <dbReference type="EMBL" id="GIL80969.1"/>
    </source>
</evidence>
<reference evidence="2" key="1">
    <citation type="journal article" date="2021" name="Proc. Natl. Acad. Sci. U.S.A.">
        <title>Three genomes in the algal genus Volvox reveal the fate of a haploid sex-determining region after a transition to homothallism.</title>
        <authorList>
            <person name="Yamamoto K."/>
            <person name="Hamaji T."/>
            <person name="Kawai-Toyooka H."/>
            <person name="Matsuzaki R."/>
            <person name="Takahashi F."/>
            <person name="Nishimura Y."/>
            <person name="Kawachi M."/>
            <person name="Noguchi H."/>
            <person name="Minakuchi Y."/>
            <person name="Umen J.G."/>
            <person name="Toyoda A."/>
            <person name="Nozaki H."/>
        </authorList>
    </citation>
    <scope>NUCLEOTIDE SEQUENCE</scope>
    <source>
        <strain evidence="2">NIES-3786</strain>
    </source>
</reference>
<feature type="compositionally biased region" description="Polar residues" evidence="1">
    <location>
        <begin position="82"/>
        <end position="100"/>
    </location>
</feature>
<accession>A0A8J4FMA5</accession>
<evidence type="ECO:0000256" key="1">
    <source>
        <dbReference type="SAM" id="MobiDB-lite"/>
    </source>
</evidence>
<dbReference type="AlphaFoldDB" id="A0A8J4FMA5"/>
<feature type="non-terminal residue" evidence="2">
    <location>
        <position position="121"/>
    </location>
</feature>
<dbReference type="EMBL" id="BNCP01000020">
    <property type="protein sequence ID" value="GIL80969.1"/>
    <property type="molecule type" value="Genomic_DNA"/>
</dbReference>
<proteinExistence type="predicted"/>
<comment type="caution">
    <text evidence="2">The sequence shown here is derived from an EMBL/GenBank/DDBJ whole genome shotgun (WGS) entry which is preliminary data.</text>
</comment>
<evidence type="ECO:0000313" key="3">
    <source>
        <dbReference type="Proteomes" id="UP000747110"/>
    </source>
</evidence>
<organism evidence="2 3">
    <name type="scientific">Volvox reticuliferus</name>
    <dbReference type="NCBI Taxonomy" id="1737510"/>
    <lineage>
        <taxon>Eukaryota</taxon>
        <taxon>Viridiplantae</taxon>
        <taxon>Chlorophyta</taxon>
        <taxon>core chlorophytes</taxon>
        <taxon>Chlorophyceae</taxon>
        <taxon>CS clade</taxon>
        <taxon>Chlamydomonadales</taxon>
        <taxon>Volvocaceae</taxon>
        <taxon>Volvox</taxon>
    </lineage>
</organism>
<feature type="region of interest" description="Disordered" evidence="1">
    <location>
        <begin position="75"/>
        <end position="101"/>
    </location>
</feature>